<gene>
    <name evidence="6" type="ORF">FHR87_002393</name>
</gene>
<feature type="transmembrane region" description="Helical" evidence="5">
    <location>
        <begin position="126"/>
        <end position="145"/>
    </location>
</feature>
<dbReference type="GO" id="GO:0022857">
    <property type="term" value="F:transmembrane transporter activity"/>
    <property type="evidence" value="ECO:0007669"/>
    <property type="project" value="InterPro"/>
</dbReference>
<protein>
    <submittedName>
        <fullName evidence="6">AAA family ATP:ADP antiporter</fullName>
    </submittedName>
</protein>
<dbReference type="Pfam" id="PF07690">
    <property type="entry name" value="MFS_1"/>
    <property type="match status" value="1"/>
</dbReference>
<feature type="transmembrane region" description="Helical" evidence="5">
    <location>
        <begin position="248"/>
        <end position="268"/>
    </location>
</feature>
<feature type="region of interest" description="Disordered" evidence="4">
    <location>
        <begin position="438"/>
        <end position="477"/>
    </location>
</feature>
<sequence length="477" mass="51649">MSRITPPAPRRPRLLQILFNLRREEVGPVLIAGLFFFCVLTALMLLRPVRDALGMERGIESIRWLFIGTALVTLAVNPLYGWLVSHLRRLQFIGATYGFFVLSLVSFWVLLMFAPGAVGQRSGQLFYVWFSVFNLFVTMVFWALLTDRFTSDQGKRLFALISMGGTLGAIFGPWLTSQLAEPLGTPNLLLVAGGFLLLALAMAWLLVRVAPDRADTDTSDATAGFAGEAERIGGSTWAGLRAVFRSRYLTGIAGYILLMTVLVTFVYFTRLQMITAMADSMDARTALLGNIDMWTQVAVLVLQLTLTGKIITRFGLGVALAILPVATALGFIGLAIYGSFVVLILLEAANRAVQRGITRPAREALFTVVSREEKYKAKAFVDTFMYRAGDVIGAQTEGALGRLGLAIDGLASVVMPLALAWVALGLWLGRAQAQRVKPPPASAAPAASKGAHDDPGQSVVHATASPAQAVSCRLPRR</sequence>
<organism evidence="6 7">
    <name type="scientific">Azomonas macrocytogenes</name>
    <name type="common">Azotobacter macrocytogenes</name>
    <dbReference type="NCBI Taxonomy" id="69962"/>
    <lineage>
        <taxon>Bacteria</taxon>
        <taxon>Pseudomonadati</taxon>
        <taxon>Pseudomonadota</taxon>
        <taxon>Gammaproteobacteria</taxon>
        <taxon>Pseudomonadales</taxon>
        <taxon>Pseudomonadaceae</taxon>
        <taxon>Azomonas</taxon>
    </lineage>
</organism>
<proteinExistence type="predicted"/>
<evidence type="ECO:0000256" key="5">
    <source>
        <dbReference type="SAM" id="Phobius"/>
    </source>
</evidence>
<evidence type="ECO:0000256" key="3">
    <source>
        <dbReference type="ARBA" id="ARBA00023136"/>
    </source>
</evidence>
<reference evidence="6 7" key="1">
    <citation type="submission" date="2020-08" db="EMBL/GenBank/DDBJ databases">
        <title>Genomic Encyclopedia of Type Strains, Phase III (KMG-III): the genomes of soil and plant-associated and newly described type strains.</title>
        <authorList>
            <person name="Whitman W."/>
        </authorList>
    </citation>
    <scope>NUCLEOTIDE SEQUENCE [LARGE SCALE GENOMIC DNA]</scope>
    <source>
        <strain evidence="6 7">CECT 4462</strain>
    </source>
</reference>
<keyword evidence="2 5" id="KW-1133">Transmembrane helix</keyword>
<dbReference type="InterPro" id="IPR011701">
    <property type="entry name" value="MFS"/>
</dbReference>
<dbReference type="Proteomes" id="UP000549250">
    <property type="component" value="Unassembled WGS sequence"/>
</dbReference>
<feature type="transmembrane region" description="Helical" evidence="5">
    <location>
        <begin position="61"/>
        <end position="80"/>
    </location>
</feature>
<dbReference type="Gene3D" id="1.20.1250.20">
    <property type="entry name" value="MFS general substrate transporter like domains"/>
    <property type="match status" value="1"/>
</dbReference>
<dbReference type="PANTHER" id="PTHR43596:SF1">
    <property type="entry name" value="ADP,ATP CARRIER PROTEIN"/>
    <property type="match status" value="1"/>
</dbReference>
<evidence type="ECO:0000313" key="7">
    <source>
        <dbReference type="Proteomes" id="UP000549250"/>
    </source>
</evidence>
<feature type="transmembrane region" description="Helical" evidence="5">
    <location>
        <begin position="318"/>
        <end position="346"/>
    </location>
</feature>
<dbReference type="RefSeq" id="WP_183166889.1">
    <property type="nucleotide sequence ID" value="NZ_JACHXI010000011.1"/>
</dbReference>
<dbReference type="EMBL" id="JACHXI010000011">
    <property type="protein sequence ID" value="MBB3103983.1"/>
    <property type="molecule type" value="Genomic_DNA"/>
</dbReference>
<feature type="transmembrane region" description="Helical" evidence="5">
    <location>
        <begin position="188"/>
        <end position="207"/>
    </location>
</feature>
<name>A0A839T8L8_AZOMA</name>
<feature type="transmembrane region" description="Helical" evidence="5">
    <location>
        <begin position="288"/>
        <end position="306"/>
    </location>
</feature>
<keyword evidence="1 5" id="KW-0812">Transmembrane</keyword>
<dbReference type="SUPFAM" id="SSF103473">
    <property type="entry name" value="MFS general substrate transporter"/>
    <property type="match status" value="1"/>
</dbReference>
<feature type="transmembrane region" description="Helical" evidence="5">
    <location>
        <begin position="157"/>
        <end position="176"/>
    </location>
</feature>
<feature type="transmembrane region" description="Helical" evidence="5">
    <location>
        <begin position="29"/>
        <end position="49"/>
    </location>
</feature>
<feature type="transmembrane region" description="Helical" evidence="5">
    <location>
        <begin position="92"/>
        <end position="114"/>
    </location>
</feature>
<dbReference type="AlphaFoldDB" id="A0A839T8L8"/>
<comment type="caution">
    <text evidence="6">The sequence shown here is derived from an EMBL/GenBank/DDBJ whole genome shotgun (WGS) entry which is preliminary data.</text>
</comment>
<dbReference type="PANTHER" id="PTHR43596">
    <property type="entry name" value="ADP,ATP CARRIER PROTEIN"/>
    <property type="match status" value="1"/>
</dbReference>
<evidence type="ECO:0000313" key="6">
    <source>
        <dbReference type="EMBL" id="MBB3103983.1"/>
    </source>
</evidence>
<dbReference type="InterPro" id="IPR036259">
    <property type="entry name" value="MFS_trans_sf"/>
</dbReference>
<feature type="transmembrane region" description="Helical" evidence="5">
    <location>
        <begin position="409"/>
        <end position="428"/>
    </location>
</feature>
<accession>A0A839T8L8</accession>
<evidence type="ECO:0000256" key="2">
    <source>
        <dbReference type="ARBA" id="ARBA00022989"/>
    </source>
</evidence>
<keyword evidence="7" id="KW-1185">Reference proteome</keyword>
<evidence type="ECO:0000256" key="1">
    <source>
        <dbReference type="ARBA" id="ARBA00022692"/>
    </source>
</evidence>
<evidence type="ECO:0000256" key="4">
    <source>
        <dbReference type="SAM" id="MobiDB-lite"/>
    </source>
</evidence>
<keyword evidence="3 5" id="KW-0472">Membrane</keyword>